<evidence type="ECO:0000256" key="1">
    <source>
        <dbReference type="ARBA" id="ARBA00004141"/>
    </source>
</evidence>
<protein>
    <recommendedName>
        <fullName evidence="8">Peptidase S54 rhomboid domain-containing protein</fullName>
    </recommendedName>
</protein>
<feature type="transmembrane region" description="Helical" evidence="5">
    <location>
        <begin position="21"/>
        <end position="41"/>
    </location>
</feature>
<evidence type="ECO:0000256" key="5">
    <source>
        <dbReference type="SAM" id="Phobius"/>
    </source>
</evidence>
<evidence type="ECO:0008006" key="8">
    <source>
        <dbReference type="Google" id="ProtNLM"/>
    </source>
</evidence>
<feature type="transmembrane region" description="Helical" evidence="5">
    <location>
        <begin position="136"/>
        <end position="157"/>
    </location>
</feature>
<evidence type="ECO:0000313" key="7">
    <source>
        <dbReference type="Proteomes" id="UP000224563"/>
    </source>
</evidence>
<dbReference type="GO" id="GO:0016020">
    <property type="term" value="C:membrane"/>
    <property type="evidence" value="ECO:0007669"/>
    <property type="project" value="UniProtKB-SubCell"/>
</dbReference>
<accession>A0A2G3E6A5</accession>
<feature type="transmembrane region" description="Helical" evidence="5">
    <location>
        <begin position="209"/>
        <end position="231"/>
    </location>
</feature>
<evidence type="ECO:0000313" key="6">
    <source>
        <dbReference type="EMBL" id="PHU38818.1"/>
    </source>
</evidence>
<organism evidence="6 7">
    <name type="scientific">Agathobacter ruminis</name>
    <dbReference type="NCBI Taxonomy" id="1712665"/>
    <lineage>
        <taxon>Bacteria</taxon>
        <taxon>Bacillati</taxon>
        <taxon>Bacillota</taxon>
        <taxon>Clostridia</taxon>
        <taxon>Lachnospirales</taxon>
        <taxon>Lachnospiraceae</taxon>
        <taxon>Agathobacter</taxon>
    </lineage>
</organism>
<keyword evidence="3 5" id="KW-1133">Transmembrane helix</keyword>
<evidence type="ECO:0000256" key="2">
    <source>
        <dbReference type="ARBA" id="ARBA00022692"/>
    </source>
</evidence>
<feature type="transmembrane region" description="Helical" evidence="5">
    <location>
        <begin position="61"/>
        <end position="83"/>
    </location>
</feature>
<comment type="subcellular location">
    <subcellularLocation>
        <location evidence="1">Membrane</location>
        <topology evidence="1">Multi-pass membrane protein</topology>
    </subcellularLocation>
</comment>
<keyword evidence="2 5" id="KW-0812">Transmembrane</keyword>
<reference evidence="6 7" key="2">
    <citation type="submission" date="2017-10" db="EMBL/GenBank/DDBJ databases">
        <authorList>
            <person name="Banno H."/>
            <person name="Chua N.-H."/>
        </authorList>
    </citation>
    <scope>NUCLEOTIDE SEQUENCE [LARGE SCALE GENOMIC DNA]</scope>
    <source>
        <strain evidence="6 7">JK623</strain>
    </source>
</reference>
<dbReference type="RefSeq" id="WP_099385346.1">
    <property type="nucleotide sequence ID" value="NZ_JANSWH010000066.1"/>
</dbReference>
<keyword evidence="4 5" id="KW-0472">Membrane</keyword>
<evidence type="ECO:0000256" key="4">
    <source>
        <dbReference type="ARBA" id="ARBA00023136"/>
    </source>
</evidence>
<dbReference type="InterPro" id="IPR035952">
    <property type="entry name" value="Rhomboid-like_sf"/>
</dbReference>
<keyword evidence="7" id="KW-1185">Reference proteome</keyword>
<feature type="transmembrane region" description="Helical" evidence="5">
    <location>
        <begin position="178"/>
        <end position="197"/>
    </location>
</feature>
<comment type="caution">
    <text evidence="6">The sequence shown here is derived from an EMBL/GenBank/DDBJ whole genome shotgun (WGS) entry which is preliminary data.</text>
</comment>
<gene>
    <name evidence="6" type="ORF">CSX02_01360</name>
</gene>
<dbReference type="SUPFAM" id="SSF144091">
    <property type="entry name" value="Rhomboid-like"/>
    <property type="match status" value="1"/>
</dbReference>
<reference evidence="6 7" key="1">
    <citation type="submission" date="2017-10" db="EMBL/GenBank/DDBJ databases">
        <title>Resolving the taxonomy of Roseburia spp., Eubacterium rectale and Agathobacter spp. through phylogenomic analysis.</title>
        <authorList>
            <person name="Sheridan P.O."/>
            <person name="Walker A.W."/>
            <person name="Duncan S.H."/>
            <person name="Scott K.P."/>
            <person name="Toole P.W.O."/>
            <person name="Luis P."/>
            <person name="Flint H.J."/>
        </authorList>
    </citation>
    <scope>NUCLEOTIDE SEQUENCE [LARGE SCALE GENOMIC DNA]</scope>
    <source>
        <strain evidence="6 7">JK623</strain>
    </source>
</reference>
<feature type="transmembrane region" description="Helical" evidence="5">
    <location>
        <begin position="95"/>
        <end position="116"/>
    </location>
</feature>
<dbReference type="EMBL" id="PDYG01000003">
    <property type="protein sequence ID" value="PHU38818.1"/>
    <property type="molecule type" value="Genomic_DNA"/>
</dbReference>
<dbReference type="Proteomes" id="UP000224563">
    <property type="component" value="Unassembled WGS sequence"/>
</dbReference>
<proteinExistence type="predicted"/>
<name>A0A2G3E6A5_9FIRM</name>
<sequence length="305" mass="35029">MNWLDKLERKYPRFGIRNITLYLVLANAIGYFLQGSPVLYYCEFDVYHILHGEIWRLFSWILIPSNGSAFTMVIFLLCAASWGRSLEMMLGTFRISVFVIGGIVLSDILGVVFYFVSGLVLAANGLNPSLMGMVGFGFSPALTTYYLILTILMQMALMYPDAEVRLWFILPMRMKWMFWLLIAELVYEVGRIFYIILQSSLLPTSVLVMGAFSATASVFFALLNLLVFYLASKNHVSRKHKKRQREFQQQFRAAEPRPGSNIARHKCAVCGRTDITNPELEFRYCSKCPGGYEYCNEHLFTHVHH</sequence>
<dbReference type="AlphaFoldDB" id="A0A2G3E6A5"/>
<evidence type="ECO:0000256" key="3">
    <source>
        <dbReference type="ARBA" id="ARBA00022989"/>
    </source>
</evidence>